<organism evidence="1 2">
    <name type="scientific">Rhynocoris fuscipes</name>
    <dbReference type="NCBI Taxonomy" id="488301"/>
    <lineage>
        <taxon>Eukaryota</taxon>
        <taxon>Metazoa</taxon>
        <taxon>Ecdysozoa</taxon>
        <taxon>Arthropoda</taxon>
        <taxon>Hexapoda</taxon>
        <taxon>Insecta</taxon>
        <taxon>Pterygota</taxon>
        <taxon>Neoptera</taxon>
        <taxon>Paraneoptera</taxon>
        <taxon>Hemiptera</taxon>
        <taxon>Heteroptera</taxon>
        <taxon>Panheteroptera</taxon>
        <taxon>Cimicomorpha</taxon>
        <taxon>Reduviidae</taxon>
        <taxon>Harpactorinae</taxon>
        <taxon>Harpactorini</taxon>
        <taxon>Rhynocoris</taxon>
    </lineage>
</organism>
<evidence type="ECO:0000313" key="1">
    <source>
        <dbReference type="EMBL" id="KAK9507644.1"/>
    </source>
</evidence>
<dbReference type="AlphaFoldDB" id="A0AAW1DC61"/>
<reference evidence="1 2" key="1">
    <citation type="submission" date="2022-12" db="EMBL/GenBank/DDBJ databases">
        <title>Chromosome-level genome assembly of true bugs.</title>
        <authorList>
            <person name="Ma L."/>
            <person name="Li H."/>
        </authorList>
    </citation>
    <scope>NUCLEOTIDE SEQUENCE [LARGE SCALE GENOMIC DNA]</scope>
    <source>
        <strain evidence="1">Lab_2022b</strain>
    </source>
</reference>
<proteinExistence type="predicted"/>
<comment type="caution">
    <text evidence="1">The sequence shown here is derived from an EMBL/GenBank/DDBJ whole genome shotgun (WGS) entry which is preliminary data.</text>
</comment>
<accession>A0AAW1DC61</accession>
<name>A0AAW1DC61_9HEMI</name>
<protein>
    <submittedName>
        <fullName evidence="1">Uncharacterized protein</fullName>
    </submittedName>
</protein>
<gene>
    <name evidence="1" type="ORF">O3M35_007456</name>
</gene>
<keyword evidence="2" id="KW-1185">Reference proteome</keyword>
<dbReference type="EMBL" id="JAPXFL010000004">
    <property type="protein sequence ID" value="KAK9507644.1"/>
    <property type="molecule type" value="Genomic_DNA"/>
</dbReference>
<evidence type="ECO:0000313" key="2">
    <source>
        <dbReference type="Proteomes" id="UP001461498"/>
    </source>
</evidence>
<dbReference type="Proteomes" id="UP001461498">
    <property type="component" value="Unassembled WGS sequence"/>
</dbReference>
<sequence>MKPISTTAWEMSYSGDVFGFEPSSNGQYTFHIYSSKFLHVAFILNPFNLYF</sequence>